<feature type="domain" description="PIN" evidence="2">
    <location>
        <begin position="5"/>
        <end position="132"/>
    </location>
</feature>
<dbReference type="InterPro" id="IPR051619">
    <property type="entry name" value="TypeII_TA_RNase_PINc/VapC"/>
</dbReference>
<evidence type="ECO:0000313" key="4">
    <source>
        <dbReference type="Proteomes" id="UP001595555"/>
    </source>
</evidence>
<keyword evidence="1" id="KW-0460">Magnesium</keyword>
<accession>A0ABV7F9E1</accession>
<keyword evidence="4" id="KW-1185">Reference proteome</keyword>
<dbReference type="RefSeq" id="WP_378115286.1">
    <property type="nucleotide sequence ID" value="NZ_JBHRTF010000001.1"/>
</dbReference>
<dbReference type="PANTHER" id="PTHR35901:SF1">
    <property type="entry name" value="EXONUCLEASE VAPC9"/>
    <property type="match status" value="1"/>
</dbReference>
<gene>
    <name evidence="3" type="ORF">ACFODX_01335</name>
</gene>
<dbReference type="SUPFAM" id="SSF88723">
    <property type="entry name" value="PIN domain-like"/>
    <property type="match status" value="1"/>
</dbReference>
<dbReference type="InterPro" id="IPR044153">
    <property type="entry name" value="PIN_Pae0151-like"/>
</dbReference>
<evidence type="ECO:0000256" key="1">
    <source>
        <dbReference type="ARBA" id="ARBA00022842"/>
    </source>
</evidence>
<dbReference type="CDD" id="cd09873">
    <property type="entry name" value="PIN_Pae0151-like"/>
    <property type="match status" value="1"/>
</dbReference>
<protein>
    <submittedName>
        <fullName evidence="3">Type II toxin-antitoxin system VapC family toxin</fullName>
    </submittedName>
</protein>
<evidence type="ECO:0000259" key="2">
    <source>
        <dbReference type="Pfam" id="PF01850"/>
    </source>
</evidence>
<evidence type="ECO:0000313" key="3">
    <source>
        <dbReference type="EMBL" id="MFC3114180.1"/>
    </source>
</evidence>
<sequence length="142" mass="15916">MTAFVLDNSVAMRWHLESEKHADQEYAEAVLLSLADADAFVPNLWHLEATNVLLGAENRGDTTLGEIERFIAQLENLPLHIDPLTARQSFTRTMSLARAYKLSSYDAAYLELAIREGLPLATLDKDLIKAARKADIEIYLKS</sequence>
<dbReference type="Pfam" id="PF01850">
    <property type="entry name" value="PIN"/>
    <property type="match status" value="1"/>
</dbReference>
<organism evidence="3 4">
    <name type="scientific">Cellvibrio fontiphilus</name>
    <dbReference type="NCBI Taxonomy" id="1815559"/>
    <lineage>
        <taxon>Bacteria</taxon>
        <taxon>Pseudomonadati</taxon>
        <taxon>Pseudomonadota</taxon>
        <taxon>Gammaproteobacteria</taxon>
        <taxon>Cellvibrionales</taxon>
        <taxon>Cellvibrionaceae</taxon>
        <taxon>Cellvibrio</taxon>
    </lineage>
</organism>
<proteinExistence type="predicted"/>
<comment type="caution">
    <text evidence="3">The sequence shown here is derived from an EMBL/GenBank/DDBJ whole genome shotgun (WGS) entry which is preliminary data.</text>
</comment>
<name>A0ABV7F9E1_9GAMM</name>
<dbReference type="InterPro" id="IPR029060">
    <property type="entry name" value="PIN-like_dom_sf"/>
</dbReference>
<dbReference type="Proteomes" id="UP001595555">
    <property type="component" value="Unassembled WGS sequence"/>
</dbReference>
<dbReference type="Gene3D" id="3.40.50.1010">
    <property type="entry name" value="5'-nuclease"/>
    <property type="match status" value="1"/>
</dbReference>
<dbReference type="EMBL" id="JBHRTF010000001">
    <property type="protein sequence ID" value="MFC3114180.1"/>
    <property type="molecule type" value="Genomic_DNA"/>
</dbReference>
<dbReference type="PANTHER" id="PTHR35901">
    <property type="entry name" value="RIBONUCLEASE VAPC3"/>
    <property type="match status" value="1"/>
</dbReference>
<dbReference type="InterPro" id="IPR002716">
    <property type="entry name" value="PIN_dom"/>
</dbReference>
<reference evidence="4" key="1">
    <citation type="journal article" date="2019" name="Int. J. Syst. Evol. Microbiol.">
        <title>The Global Catalogue of Microorganisms (GCM) 10K type strain sequencing project: providing services to taxonomists for standard genome sequencing and annotation.</title>
        <authorList>
            <consortium name="The Broad Institute Genomics Platform"/>
            <consortium name="The Broad Institute Genome Sequencing Center for Infectious Disease"/>
            <person name="Wu L."/>
            <person name="Ma J."/>
        </authorList>
    </citation>
    <scope>NUCLEOTIDE SEQUENCE [LARGE SCALE GENOMIC DNA]</scope>
    <source>
        <strain evidence="4">KCTC 52237</strain>
    </source>
</reference>